<feature type="region of interest" description="Disordered" evidence="1">
    <location>
        <begin position="15"/>
        <end position="47"/>
    </location>
</feature>
<dbReference type="EMBL" id="BAABBO010000009">
    <property type="protein sequence ID" value="GAA3963540.1"/>
    <property type="molecule type" value="Genomic_DNA"/>
</dbReference>
<comment type="caution">
    <text evidence="2">The sequence shown here is derived from an EMBL/GenBank/DDBJ whole genome shotgun (WGS) entry which is preliminary data.</text>
</comment>
<organism evidence="2 3">
    <name type="scientific">Allohahella marinimesophila</name>
    <dbReference type="NCBI Taxonomy" id="1054972"/>
    <lineage>
        <taxon>Bacteria</taxon>
        <taxon>Pseudomonadati</taxon>
        <taxon>Pseudomonadota</taxon>
        <taxon>Gammaproteobacteria</taxon>
        <taxon>Oceanospirillales</taxon>
        <taxon>Hahellaceae</taxon>
        <taxon>Allohahella</taxon>
    </lineage>
</organism>
<sequence>MKVEDLMADLSDTLPHIKRPFGAGNQGNHTQHCRSDGKREPTGPSEV</sequence>
<gene>
    <name evidence="2" type="ORF">GCM10022278_21680</name>
</gene>
<evidence type="ECO:0000313" key="3">
    <source>
        <dbReference type="Proteomes" id="UP001501337"/>
    </source>
</evidence>
<name>A0ABP7PCX0_9GAMM</name>
<keyword evidence="3" id="KW-1185">Reference proteome</keyword>
<proteinExistence type="predicted"/>
<reference evidence="3" key="1">
    <citation type="journal article" date="2019" name="Int. J. Syst. Evol. Microbiol.">
        <title>The Global Catalogue of Microorganisms (GCM) 10K type strain sequencing project: providing services to taxonomists for standard genome sequencing and annotation.</title>
        <authorList>
            <consortium name="The Broad Institute Genomics Platform"/>
            <consortium name="The Broad Institute Genome Sequencing Center for Infectious Disease"/>
            <person name="Wu L."/>
            <person name="Ma J."/>
        </authorList>
    </citation>
    <scope>NUCLEOTIDE SEQUENCE [LARGE SCALE GENOMIC DNA]</scope>
    <source>
        <strain evidence="3">JCM 17555</strain>
    </source>
</reference>
<evidence type="ECO:0000313" key="2">
    <source>
        <dbReference type="EMBL" id="GAA3963540.1"/>
    </source>
</evidence>
<accession>A0ABP7PCX0</accession>
<protein>
    <submittedName>
        <fullName evidence="2">Uncharacterized protein</fullName>
    </submittedName>
</protein>
<evidence type="ECO:0000256" key="1">
    <source>
        <dbReference type="SAM" id="MobiDB-lite"/>
    </source>
</evidence>
<dbReference type="Proteomes" id="UP001501337">
    <property type="component" value="Unassembled WGS sequence"/>
</dbReference>